<dbReference type="AlphaFoldDB" id="A0A820AC15"/>
<name>A0A820AC15_9BILA</name>
<evidence type="ECO:0000313" key="1">
    <source>
        <dbReference type="EMBL" id="CAF4189507.1"/>
    </source>
</evidence>
<organism evidence="1 2">
    <name type="scientific">Rotaria sordida</name>
    <dbReference type="NCBI Taxonomy" id="392033"/>
    <lineage>
        <taxon>Eukaryota</taxon>
        <taxon>Metazoa</taxon>
        <taxon>Spiralia</taxon>
        <taxon>Gnathifera</taxon>
        <taxon>Rotifera</taxon>
        <taxon>Eurotatoria</taxon>
        <taxon>Bdelloidea</taxon>
        <taxon>Philodinida</taxon>
        <taxon>Philodinidae</taxon>
        <taxon>Rotaria</taxon>
    </lineage>
</organism>
<accession>A0A820AC15</accession>
<dbReference type="EMBL" id="CAJOAX010019615">
    <property type="protein sequence ID" value="CAF4189507.1"/>
    <property type="molecule type" value="Genomic_DNA"/>
</dbReference>
<gene>
    <name evidence="1" type="ORF">OTI717_LOCUS38075</name>
</gene>
<proteinExistence type="predicted"/>
<sequence length="158" mass="19157">MAIFDINSHHQQQQYSSDNISFDSQQSTKLIFHKKLLWRKKSKLKDIIWENKDYQPKQSQIKIFHHAVHWKKESKLRITRLINWNIQEKTKHWSDIDLPQVTKNKALFAQYYEPKWNDIINTTNKIDSLIEEQEEELKLNDHIEENFNDGLQNKTQVQ</sequence>
<reference evidence="1" key="1">
    <citation type="submission" date="2021-02" db="EMBL/GenBank/DDBJ databases">
        <authorList>
            <person name="Nowell W R."/>
        </authorList>
    </citation>
    <scope>NUCLEOTIDE SEQUENCE</scope>
</reference>
<evidence type="ECO:0000313" key="2">
    <source>
        <dbReference type="Proteomes" id="UP000663823"/>
    </source>
</evidence>
<feature type="non-terminal residue" evidence="1">
    <location>
        <position position="1"/>
    </location>
</feature>
<comment type="caution">
    <text evidence="1">The sequence shown here is derived from an EMBL/GenBank/DDBJ whole genome shotgun (WGS) entry which is preliminary data.</text>
</comment>
<dbReference type="Proteomes" id="UP000663823">
    <property type="component" value="Unassembled WGS sequence"/>
</dbReference>
<protein>
    <submittedName>
        <fullName evidence="1">Uncharacterized protein</fullName>
    </submittedName>
</protein>